<dbReference type="InterPro" id="IPR005046">
    <property type="entry name" value="DUF285"/>
</dbReference>
<evidence type="ECO:0008006" key="6">
    <source>
        <dbReference type="Google" id="ProtNLM"/>
    </source>
</evidence>
<keyword evidence="5" id="KW-1185">Reference proteome</keyword>
<proteinExistence type="predicted"/>
<dbReference type="SUPFAM" id="SSF52058">
    <property type="entry name" value="L domain-like"/>
    <property type="match status" value="2"/>
</dbReference>
<feature type="compositionally biased region" description="Polar residues" evidence="2">
    <location>
        <begin position="89"/>
        <end position="106"/>
    </location>
</feature>
<keyword evidence="3" id="KW-0472">Membrane</keyword>
<keyword evidence="3" id="KW-0812">Transmembrane</keyword>
<accession>A0A4P5P935</accession>
<feature type="compositionally biased region" description="Polar residues" evidence="2">
    <location>
        <begin position="62"/>
        <end position="78"/>
    </location>
</feature>
<evidence type="ECO:0000313" key="4">
    <source>
        <dbReference type="EMBL" id="GCF92731.1"/>
    </source>
</evidence>
<comment type="subcellular location">
    <subcellularLocation>
        <location evidence="1">Cell envelope</location>
    </subcellularLocation>
</comment>
<dbReference type="NCBIfam" id="TIGR02543">
    <property type="entry name" value="List_Bact_rpt"/>
    <property type="match status" value="12"/>
</dbReference>
<dbReference type="InterPro" id="IPR032675">
    <property type="entry name" value="LRR_dom_sf"/>
</dbReference>
<evidence type="ECO:0000256" key="1">
    <source>
        <dbReference type="ARBA" id="ARBA00004196"/>
    </source>
</evidence>
<name>A0A4P5P935_9ENTE</name>
<dbReference type="NCBIfam" id="TIGR02167">
    <property type="entry name" value="Liste_lipo_26"/>
    <property type="match status" value="13"/>
</dbReference>
<dbReference type="GO" id="GO:0019005">
    <property type="term" value="C:SCF ubiquitin ligase complex"/>
    <property type="evidence" value="ECO:0007669"/>
    <property type="project" value="TreeGrafter"/>
</dbReference>
<reference evidence="5" key="1">
    <citation type="submission" date="2019-02" db="EMBL/GenBank/DDBJ databases">
        <title>Draft genome sequence of Enterococcus sp. Gos25-1.</title>
        <authorList>
            <person name="Tanaka N."/>
            <person name="Shiwa Y."/>
            <person name="Fujita N."/>
        </authorList>
    </citation>
    <scope>NUCLEOTIDE SEQUENCE [LARGE SCALE GENOMIC DNA]</scope>
    <source>
        <strain evidence="5">Gos25-1</strain>
    </source>
</reference>
<evidence type="ECO:0000256" key="3">
    <source>
        <dbReference type="SAM" id="Phobius"/>
    </source>
</evidence>
<gene>
    <name evidence="4" type="ORF">NRIC_06220</name>
</gene>
<dbReference type="Pfam" id="PF07554">
    <property type="entry name" value="FIVAR"/>
    <property type="match status" value="1"/>
</dbReference>
<feature type="compositionally biased region" description="Low complexity" evidence="2">
    <location>
        <begin position="2027"/>
        <end position="2045"/>
    </location>
</feature>
<keyword evidence="3" id="KW-1133">Transmembrane helix</keyword>
<dbReference type="Proteomes" id="UP000290567">
    <property type="component" value="Unassembled WGS sequence"/>
</dbReference>
<evidence type="ECO:0000256" key="2">
    <source>
        <dbReference type="SAM" id="MobiDB-lite"/>
    </source>
</evidence>
<dbReference type="GO" id="GO:0031146">
    <property type="term" value="P:SCF-dependent proteasomal ubiquitin-dependent protein catabolic process"/>
    <property type="evidence" value="ECO:0007669"/>
    <property type="project" value="TreeGrafter"/>
</dbReference>
<dbReference type="GO" id="GO:0030313">
    <property type="term" value="C:cell envelope"/>
    <property type="evidence" value="ECO:0007669"/>
    <property type="project" value="UniProtKB-SubCell"/>
</dbReference>
<dbReference type="NCBIfam" id="TIGR01167">
    <property type="entry name" value="LPXTG_anchor"/>
    <property type="match status" value="1"/>
</dbReference>
<dbReference type="Pfam" id="PF03382">
    <property type="entry name" value="DUF285"/>
    <property type="match status" value="4"/>
</dbReference>
<feature type="region of interest" description="Disordered" evidence="2">
    <location>
        <begin position="60"/>
        <end position="145"/>
    </location>
</feature>
<dbReference type="EMBL" id="BJCC01000006">
    <property type="protein sequence ID" value="GCF92731.1"/>
    <property type="molecule type" value="Genomic_DNA"/>
</dbReference>
<evidence type="ECO:0000313" key="5">
    <source>
        <dbReference type="Proteomes" id="UP000290567"/>
    </source>
</evidence>
<protein>
    <recommendedName>
        <fullName evidence="6">Gram-positive cocci surface proteins LPxTG domain-containing protein</fullName>
    </recommendedName>
</protein>
<dbReference type="RefSeq" id="WP_146621229.1">
    <property type="nucleotide sequence ID" value="NZ_BJCC01000006.1"/>
</dbReference>
<dbReference type="Gene3D" id="3.80.10.10">
    <property type="entry name" value="Ribonuclease Inhibitor"/>
    <property type="match status" value="3"/>
</dbReference>
<sequence>MKKRGKNEEIKKGHLQQRFVFKKFNRQLISIVGSTMLLLGNYAFVPIQVLANETTEIKGEETLSTESELPILSTNESLPTADPVEQPQEDITPSSETTETAEQILQSEKTEVTEEETLESTEESDKLSVRGRGLPQSPTANAGDWYAEEENGYMVIKGYSGDGVSITIPSEIENKPVAIDLKTVLGSHLEGYDVMTQTFAIEASGTSGPVKLTGSFAGLFANNSALASAAFADADTSAITNMAHMFRGCSNLISLDVSNWNTENVTNMGSMFTGCSNLSSLNVSSWNTEKVTRMDYMFAECSNLSSLDLSNWNTENVIEMYWMFANCGNLTSLEVSNWKTENATDMNYMFYNCSNLISLDVSNWNTENATINRMFENCNNLSELTCSKSFKMDSQQQLRSLPTPENDGKTTYHWVRDNREEVYPSTADLISGHNSLSDANVHTYTIQKKHAVSFDADGGSDQPAATTVWDQEVLAVPDYKGTKRDHNFIGWNLNGQPYDFTQQVTEPLELKANWEQSEWITEDAGTYTRIIGYTGTGENIKVPSTLYDKPVEIDLGAVLGSKLSKTKTFAIEASGTSGPVKLTGSFERLFMINYGLTSATFADADTSAITNMAYMFQDCRNLISLDVSNWNTENVTNMSDMFYDCRNLNSLDVSNWNTENVTSMSSMFCGCEKLISLDISNWNTENVTRMNAMFYNCSNLNSLDISNWNTENVTSMSSMFAGCSNLNSLDISNWDTEKVDHMYNMFDGCGKLISLDISNWNTENVKNMEFMFDGCSNLISLDLSSWNTENVIWMNWMFANCGNLTSLDISSWKTENAAINKMFENCNNLSELTCSKSFKMDSQQDLRSLPTSENDGKTTYHWVMDDEENVFDSTTDLISGHNGLSDTKAHTYTIQKKHKVAFDVTGGSTELTAQRIFENRKVADPNYNGTKANHQFTGWTLEGEAFDFDQTKITAPIQLVATWRLNQYSIGFNKNGGTGTMQDQELKYDEEKPLSANAFSKTGYTFTGWNSQADGHGEKSYTDQQTVKNLSATDGETITLYAQWQANSYQIHFDSNGGEGTQAPQGMTYDQDAKLTEHIFTKKGYKFSGWNTQKDGKGQAYADKETVKNLTDENNGQVTLFAQWTAETYTITFDSKGGEAVPNKEYTVETETFLLPEANRKGYTFLGWYDDETKVESIEKGTTGNKQLVAKWEAIEYKVTFDSAGGSEVPAQSYTVEKGIDAFTTPTRTGYAFQGWYDGETKVESIKKGSIGNKNLIAKWKTIAYEVTFDSAGGSTILAQSYTIEKGIDSFDTPTRKGYTFQGWYDGETKVESIEKGTTGNKQLLAKWEVIEYQVSFDSAGGSEVPVQNYTVEKGIDTFTTPTRTGYTFLGWYDGETKVESIKAGETGNRALTAKWTMDTYTITFDSNGGEAVEDKKYTVETDTFSLPELTREGYTFQGWYDGETKVESIEKGTTGNKQLLAKWEVIEYQVSFDSAGGSEVPAQNYTIEKGIDSFDTPTRTGYTFQGWYDGETKVESIEKGTTGNKQLAAKWEVIEYQVNFDSAGGSEVPAQSYTVEQGIDTFTTPSRTGYTFQGWYDGETKVESIQAGETGNRTLTAKWTMDTYTITFDSNGGEAVPNKEYTVETATFKLPELTREGYIFQGWYDGETKIKSIEKGTTGNKQLLAKWEVIEYQVTFDSAGGSAIPVQSYTVEQGIDTFTTPSRTGYTFQGWYDGETKVESIQAGETGNRTLTAKWTMDTYTITFDSNGGEAVSPIEYNVETKTFSLPNLERESYIFLGWYDGETKVETIEKGMTGNRALIAKWTAVEYTVTFDSAGGSALPAETYTIEKGIDEFTTPTKTGYTFLGWFNEDKEKITSIKAGATGNCTLTAQWQANQYTVTFDSNGGAGELPPQQLIYDEAAKLSENTFTRDGYTFVGWNTQADGKGTTYTDSQEVKNLIAEPNGAITLFAQWKTKKTALEDLVNKEQETQRDKNKYTEDSWKNYEAALEKAKKVLADEKATPQQIDTAFTELKTAIANLKPIEKPSGTTTGTSSKPTSTHKTYPTTYTAAKNYPRTGMIADPGLVIVGLATVGVALAGWWKRKEK</sequence>
<dbReference type="InterPro" id="IPR013378">
    <property type="entry name" value="InlB-like_B-rpt"/>
</dbReference>
<dbReference type="OrthoDB" id="2193318at2"/>
<feature type="compositionally biased region" description="Acidic residues" evidence="2">
    <location>
        <begin position="113"/>
        <end position="122"/>
    </location>
</feature>
<organism evidence="4 5">
    <name type="scientific">Enterococcus florum</name>
    <dbReference type="NCBI Taxonomy" id="2480627"/>
    <lineage>
        <taxon>Bacteria</taxon>
        <taxon>Bacillati</taxon>
        <taxon>Bacillota</taxon>
        <taxon>Bacilli</taxon>
        <taxon>Lactobacillales</taxon>
        <taxon>Enterococcaceae</taxon>
        <taxon>Enterococcus</taxon>
    </lineage>
</organism>
<dbReference type="Pfam" id="PF09479">
    <property type="entry name" value="Flg_new"/>
    <property type="match status" value="16"/>
</dbReference>
<dbReference type="InterPro" id="IPR011889">
    <property type="entry name" value="Liste_lipo_26"/>
</dbReference>
<dbReference type="Gene3D" id="1.20.1270.70">
    <property type="entry name" value="Designed single chain three-helix bundle"/>
    <property type="match status" value="1"/>
</dbReference>
<comment type="caution">
    <text evidence="4">The sequence shown here is derived from an EMBL/GenBank/DDBJ whole genome shotgun (WGS) entry which is preliminary data.</text>
</comment>
<feature type="region of interest" description="Disordered" evidence="2">
    <location>
        <begin position="2021"/>
        <end position="2045"/>
    </location>
</feature>
<dbReference type="InterPro" id="IPR042229">
    <property type="entry name" value="Listeria/Bacterioides_rpt_sf"/>
</dbReference>
<dbReference type="PANTHER" id="PTHR13318">
    <property type="entry name" value="PARTNER OF PAIRED, ISOFORM B-RELATED"/>
    <property type="match status" value="1"/>
</dbReference>
<dbReference type="Gene3D" id="2.60.40.4270">
    <property type="entry name" value="Listeria-Bacteroides repeat domain"/>
    <property type="match status" value="16"/>
</dbReference>
<feature type="transmembrane region" description="Helical" evidence="3">
    <location>
        <begin position="2063"/>
        <end position="2081"/>
    </location>
</feature>